<accession>A0A8T2PS35</accession>
<name>A0A8T2PS35_9TELE</name>
<gene>
    <name evidence="1" type="ORF">JZ751_012356</name>
</gene>
<protein>
    <submittedName>
        <fullName evidence="1">Uncharacterized protein</fullName>
    </submittedName>
</protein>
<reference evidence="1" key="1">
    <citation type="thesis" date="2021" institute="BYU ScholarsArchive" country="Provo, UT, USA">
        <title>Applications of and Algorithms for Genome Assembly and Genomic Analyses with an Emphasis on Marine Teleosts.</title>
        <authorList>
            <person name="Pickett B.D."/>
        </authorList>
    </citation>
    <scope>NUCLEOTIDE SEQUENCE</scope>
    <source>
        <strain evidence="1">HI-2016</strain>
    </source>
</reference>
<organism evidence="1 2">
    <name type="scientific">Albula glossodonta</name>
    <name type="common">roundjaw bonefish</name>
    <dbReference type="NCBI Taxonomy" id="121402"/>
    <lineage>
        <taxon>Eukaryota</taxon>
        <taxon>Metazoa</taxon>
        <taxon>Chordata</taxon>
        <taxon>Craniata</taxon>
        <taxon>Vertebrata</taxon>
        <taxon>Euteleostomi</taxon>
        <taxon>Actinopterygii</taxon>
        <taxon>Neopterygii</taxon>
        <taxon>Teleostei</taxon>
        <taxon>Albuliformes</taxon>
        <taxon>Albulidae</taxon>
        <taxon>Albula</taxon>
    </lineage>
</organism>
<sequence>MEAVVVMVLVNKLSERAFGERYGHGGSVLFILVVFYPLTKHLKTITSHQSPVPPLPSCWLWSIFLHLAAMMEHPGTKMASGPQHMEDTLPEINLFTGNHTFESFTTAVAYGKTGWPSLVFGTQYVLSLPINIHSLAERDPLGQSPEEAFM</sequence>
<comment type="caution">
    <text evidence="1">The sequence shown here is derived from an EMBL/GenBank/DDBJ whole genome shotgun (WGS) entry which is preliminary data.</text>
</comment>
<dbReference type="AlphaFoldDB" id="A0A8T2PS35"/>
<dbReference type="EMBL" id="JAFBMS010000003">
    <property type="protein sequence ID" value="KAG9354232.1"/>
    <property type="molecule type" value="Genomic_DNA"/>
</dbReference>
<proteinExistence type="predicted"/>
<evidence type="ECO:0000313" key="1">
    <source>
        <dbReference type="EMBL" id="KAG9354232.1"/>
    </source>
</evidence>
<keyword evidence="2" id="KW-1185">Reference proteome</keyword>
<dbReference type="Proteomes" id="UP000824540">
    <property type="component" value="Unassembled WGS sequence"/>
</dbReference>
<evidence type="ECO:0000313" key="2">
    <source>
        <dbReference type="Proteomes" id="UP000824540"/>
    </source>
</evidence>